<evidence type="ECO:0000256" key="1">
    <source>
        <dbReference type="ARBA" id="ARBA00000085"/>
    </source>
</evidence>
<dbReference type="RefSeq" id="WP_092691500.1">
    <property type="nucleotide sequence ID" value="NZ_FOGU01000004.1"/>
</dbReference>
<reference evidence="9 10" key="1">
    <citation type="submission" date="2016-10" db="EMBL/GenBank/DDBJ databases">
        <authorList>
            <person name="de Groot N.N."/>
        </authorList>
    </citation>
    <scope>NUCLEOTIDE SEQUENCE [LARGE SCALE GENOMIC DNA]</scope>
    <source>
        <strain evidence="9 10">DSM 23042</strain>
    </source>
</reference>
<keyword evidence="3" id="KW-0597">Phosphoprotein</keyword>
<gene>
    <name evidence="9" type="ORF">SAMN04490244_104128</name>
</gene>
<evidence type="ECO:0000256" key="5">
    <source>
        <dbReference type="ARBA" id="ARBA00022741"/>
    </source>
</evidence>
<dbReference type="PANTHER" id="PTHR41523">
    <property type="entry name" value="TWO-COMPONENT SYSTEM SENSOR PROTEIN"/>
    <property type="match status" value="1"/>
</dbReference>
<accession>A0A1H9TE76</accession>
<dbReference type="AlphaFoldDB" id="A0A1H9TE76"/>
<evidence type="ECO:0000259" key="8">
    <source>
        <dbReference type="SMART" id="SM00911"/>
    </source>
</evidence>
<keyword evidence="7" id="KW-0067">ATP-binding</keyword>
<keyword evidence="4" id="KW-0808">Transferase</keyword>
<dbReference type="GO" id="GO:0005524">
    <property type="term" value="F:ATP binding"/>
    <property type="evidence" value="ECO:0007669"/>
    <property type="project" value="UniProtKB-KW"/>
</dbReference>
<evidence type="ECO:0000256" key="2">
    <source>
        <dbReference type="ARBA" id="ARBA00012438"/>
    </source>
</evidence>
<dbReference type="Pfam" id="PF07536">
    <property type="entry name" value="HWE_HK"/>
    <property type="match status" value="1"/>
</dbReference>
<dbReference type="SMART" id="SM00911">
    <property type="entry name" value="HWE_HK"/>
    <property type="match status" value="1"/>
</dbReference>
<evidence type="ECO:0000256" key="7">
    <source>
        <dbReference type="ARBA" id="ARBA00022840"/>
    </source>
</evidence>
<dbReference type="EC" id="2.7.13.3" evidence="2"/>
<evidence type="ECO:0000256" key="4">
    <source>
        <dbReference type="ARBA" id="ARBA00022679"/>
    </source>
</evidence>
<dbReference type="Gene3D" id="3.30.565.10">
    <property type="entry name" value="Histidine kinase-like ATPase, C-terminal domain"/>
    <property type="match status" value="1"/>
</dbReference>
<dbReference type="InterPro" id="IPR011102">
    <property type="entry name" value="Sig_transdc_His_kinase_HWE"/>
</dbReference>
<evidence type="ECO:0000256" key="3">
    <source>
        <dbReference type="ARBA" id="ARBA00022553"/>
    </source>
</evidence>
<feature type="domain" description="Signal transduction histidine kinase HWE region" evidence="8">
    <location>
        <begin position="173"/>
        <end position="254"/>
    </location>
</feature>
<dbReference type="PANTHER" id="PTHR41523:SF7">
    <property type="entry name" value="HISTIDINE KINASE"/>
    <property type="match status" value="1"/>
</dbReference>
<dbReference type="STRING" id="641238.SAMN04490244_104128"/>
<dbReference type="InterPro" id="IPR036890">
    <property type="entry name" value="HATPase_C_sf"/>
</dbReference>
<dbReference type="OrthoDB" id="9816309at2"/>
<evidence type="ECO:0000313" key="10">
    <source>
        <dbReference type="Proteomes" id="UP000198885"/>
    </source>
</evidence>
<comment type="catalytic activity">
    <reaction evidence="1">
        <text>ATP + protein L-histidine = ADP + protein N-phospho-L-histidine.</text>
        <dbReference type="EC" id="2.7.13.3"/>
    </reaction>
</comment>
<evidence type="ECO:0000256" key="6">
    <source>
        <dbReference type="ARBA" id="ARBA00022777"/>
    </source>
</evidence>
<keyword evidence="5" id="KW-0547">Nucleotide-binding</keyword>
<organism evidence="9 10">
    <name type="scientific">Tranquillimonas rosea</name>
    <dbReference type="NCBI Taxonomy" id="641238"/>
    <lineage>
        <taxon>Bacteria</taxon>
        <taxon>Pseudomonadati</taxon>
        <taxon>Pseudomonadota</taxon>
        <taxon>Alphaproteobacteria</taxon>
        <taxon>Rhodobacterales</taxon>
        <taxon>Roseobacteraceae</taxon>
        <taxon>Tranquillimonas</taxon>
    </lineage>
</organism>
<proteinExistence type="predicted"/>
<protein>
    <recommendedName>
        <fullName evidence="2">histidine kinase</fullName>
        <ecNumber evidence="2">2.7.13.3</ecNumber>
    </recommendedName>
</protein>
<dbReference type="Proteomes" id="UP000198885">
    <property type="component" value="Unassembled WGS sequence"/>
</dbReference>
<dbReference type="GO" id="GO:0004673">
    <property type="term" value="F:protein histidine kinase activity"/>
    <property type="evidence" value="ECO:0007669"/>
    <property type="project" value="UniProtKB-EC"/>
</dbReference>
<name>A0A1H9TE76_9RHOB</name>
<dbReference type="SUPFAM" id="SSF55874">
    <property type="entry name" value="ATPase domain of HSP90 chaperone/DNA topoisomerase II/histidine kinase"/>
    <property type="match status" value="1"/>
</dbReference>
<evidence type="ECO:0000313" key="9">
    <source>
        <dbReference type="EMBL" id="SER95451.1"/>
    </source>
</evidence>
<keyword evidence="6 9" id="KW-0418">Kinase</keyword>
<sequence length="358" mass="38662">MSSDGERQSAEPLPASDTACILVHAPLGSDASEIAQAIDAPGRRIEICADPDALARAVGTAPCDALVIVLAHEGAGTCVGEILAGMWAREPEWSMPPVVALLEPSLPPPPAVERLRQDDRHLPVLVLDRPVGPKALASAVQAQVNFRERQFEIARMLDELAASERRQAFLLDELRHRTRNTLAVITGLFQLTARRAPDLESFRRDFGERLSSAVQAQTRLSSEPSQALSLRQIVETHVVPYAIDPAQVTIAGPETTLTSRASFDLSMVMNELATNASKYGAISTSDGQLDVSWHRQNGRTILEWQESNGPAVTPPDSTGLGTSVIEAQNLAANGSARIEYREGGVYWRLELDPGALES</sequence>
<dbReference type="EMBL" id="FOGU01000004">
    <property type="protein sequence ID" value="SER95451.1"/>
    <property type="molecule type" value="Genomic_DNA"/>
</dbReference>
<keyword evidence="10" id="KW-1185">Reference proteome</keyword>